<evidence type="ECO:0000256" key="2">
    <source>
        <dbReference type="SAM" id="SignalP"/>
    </source>
</evidence>
<evidence type="ECO:0000256" key="1">
    <source>
        <dbReference type="SAM" id="MobiDB-lite"/>
    </source>
</evidence>
<sequence length="645" mass="71421">MKHFSLQLVSLVAGISSSLACGDCSGANNHVEHVRHVRRMQPGAANATCGPTRALEWGQVNFLHTTDTHGWLEGHLKDANYGADWGDFVSFTETLKNQADSKGADLLIIDTGDLHDGTGLSDTTDPNGAISMRIFERLKYDLLTIGNHELLLAEVAYQTFNEIAKFWGDKYLTSNVRIFNPAANKFEYMGKQYKYFTTKHGLRIIAFGMLFDMTRNTDVTKITKARDMVNQDWFQHAINSSKPVDMFLVLGHNPVRSSIGGTFGVIRDAIRQAHPQTPIQIFGGHTHIRDFAVLDDSSTALESGRYCETLGWVSMSGFNKSNSDWTGISPNPRGVPSPTRKATTNSSSPFRYSRRYLDWNRATFEFHAVGKQVDESGLSTTADITKYRDQLQLSRVYGCTPRDFCITCAPFNSPDSIFSLLSQALAEVVVNETRKDIPRYVIANTGGIRLDMYKGPFTYDDFFTIMPSRNSLLYIPEVACGKAATLLDELNSGGAGQEHKPMPFEFDLCVDPIVAPLTTRDGSSHVHAFKAVTRRQVVDLVPGYITTDDFGSDGDDTAHSPIPYHNIPQFYQGAAGFGVEGCTGVADVVFVDLAKRHVLTILGPDYSSSDVTDYISSNYTTHDFLPEFVRRSDIFQASMPDCISA</sequence>
<dbReference type="PANTHER" id="PTHR11575:SF22">
    <property type="entry name" value="ADL392WP"/>
    <property type="match status" value="1"/>
</dbReference>
<evidence type="ECO:0000259" key="3">
    <source>
        <dbReference type="Pfam" id="PF00149"/>
    </source>
</evidence>
<dbReference type="STRING" id="1095630.A0A2J6TKQ1"/>
<dbReference type="Gene3D" id="3.60.21.10">
    <property type="match status" value="1"/>
</dbReference>
<feature type="region of interest" description="Disordered" evidence="1">
    <location>
        <begin position="324"/>
        <end position="347"/>
    </location>
</feature>
<protein>
    <submittedName>
        <fullName evidence="5">Phospho protein phosphatase</fullName>
    </submittedName>
</protein>
<dbReference type="InterPro" id="IPR041823">
    <property type="entry name" value="YHR202W_N"/>
</dbReference>
<dbReference type="InterPro" id="IPR036907">
    <property type="entry name" value="5'-Nucleotdase_C_sf"/>
</dbReference>
<dbReference type="InterPro" id="IPR006179">
    <property type="entry name" value="5_nucleotidase/apyrase"/>
</dbReference>
<dbReference type="EMBL" id="KZ613780">
    <property type="protein sequence ID" value="PMD63586.1"/>
    <property type="molecule type" value="Genomic_DNA"/>
</dbReference>
<dbReference type="AlphaFoldDB" id="A0A2J6TKQ1"/>
<gene>
    <name evidence="5" type="ORF">K444DRAFT_651178</name>
</gene>
<evidence type="ECO:0000259" key="4">
    <source>
        <dbReference type="Pfam" id="PF21953"/>
    </source>
</evidence>
<dbReference type="InterPro" id="IPR014485">
    <property type="entry name" value="Pesterase_C1039"/>
</dbReference>
<dbReference type="CDD" id="cd07407">
    <property type="entry name" value="MPP_YHR202W_N"/>
    <property type="match status" value="1"/>
</dbReference>
<proteinExistence type="predicted"/>
<dbReference type="PIRSF" id="PIRSF017316">
    <property type="entry name" value="Pesterase_C1039"/>
    <property type="match status" value="1"/>
</dbReference>
<dbReference type="InterPro" id="IPR029052">
    <property type="entry name" value="Metallo-depent_PP-like"/>
</dbReference>
<dbReference type="GeneID" id="36593767"/>
<feature type="domain" description="Putative 5'-nucleotidase C-terminal" evidence="4">
    <location>
        <begin position="403"/>
        <end position="599"/>
    </location>
</feature>
<feature type="signal peptide" evidence="2">
    <location>
        <begin position="1"/>
        <end position="20"/>
    </location>
</feature>
<feature type="chain" id="PRO_5014428144" evidence="2">
    <location>
        <begin position="21"/>
        <end position="645"/>
    </location>
</feature>
<evidence type="ECO:0000313" key="6">
    <source>
        <dbReference type="Proteomes" id="UP000235371"/>
    </source>
</evidence>
<organism evidence="5 6">
    <name type="scientific">Hyaloscypha bicolor E</name>
    <dbReference type="NCBI Taxonomy" id="1095630"/>
    <lineage>
        <taxon>Eukaryota</taxon>
        <taxon>Fungi</taxon>
        <taxon>Dikarya</taxon>
        <taxon>Ascomycota</taxon>
        <taxon>Pezizomycotina</taxon>
        <taxon>Leotiomycetes</taxon>
        <taxon>Helotiales</taxon>
        <taxon>Hyaloscyphaceae</taxon>
        <taxon>Hyaloscypha</taxon>
        <taxon>Hyaloscypha bicolor</taxon>
    </lineage>
</organism>
<dbReference type="Proteomes" id="UP000235371">
    <property type="component" value="Unassembled WGS sequence"/>
</dbReference>
<dbReference type="SUPFAM" id="SSF55816">
    <property type="entry name" value="5'-nucleotidase (syn. UDP-sugar hydrolase), C-terminal domain"/>
    <property type="match status" value="1"/>
</dbReference>
<dbReference type="SUPFAM" id="SSF56300">
    <property type="entry name" value="Metallo-dependent phosphatases"/>
    <property type="match status" value="1"/>
</dbReference>
<dbReference type="Pfam" id="PF00149">
    <property type="entry name" value="Metallophos"/>
    <property type="match status" value="1"/>
</dbReference>
<dbReference type="PROSITE" id="PS51257">
    <property type="entry name" value="PROKAR_LIPOPROTEIN"/>
    <property type="match status" value="1"/>
</dbReference>
<dbReference type="Pfam" id="PF21953">
    <property type="entry name" value="NadN_nucleosid_C"/>
    <property type="match status" value="1"/>
</dbReference>
<dbReference type="GO" id="GO:0005829">
    <property type="term" value="C:cytosol"/>
    <property type="evidence" value="ECO:0007669"/>
    <property type="project" value="TreeGrafter"/>
</dbReference>
<dbReference type="RefSeq" id="XP_024740490.1">
    <property type="nucleotide sequence ID" value="XM_024885690.1"/>
</dbReference>
<name>A0A2J6TKQ1_9HELO</name>
<feature type="domain" description="Calcineurin-like phosphoesterase" evidence="3">
    <location>
        <begin position="61"/>
        <end position="288"/>
    </location>
</feature>
<keyword evidence="6" id="KW-1185">Reference proteome</keyword>
<dbReference type="GO" id="GO:0009166">
    <property type="term" value="P:nucleotide catabolic process"/>
    <property type="evidence" value="ECO:0007669"/>
    <property type="project" value="InterPro"/>
</dbReference>
<accession>A0A2J6TKQ1</accession>
<dbReference type="FunCoup" id="A0A2J6TKQ1">
    <property type="interactions" value="18"/>
</dbReference>
<dbReference type="FunFam" id="3.60.21.10:FF:000043">
    <property type="entry name" value="Ser/Thr protein phosphatase family"/>
    <property type="match status" value="1"/>
</dbReference>
<dbReference type="PANTHER" id="PTHR11575">
    <property type="entry name" value="5'-NUCLEOTIDASE-RELATED"/>
    <property type="match status" value="1"/>
</dbReference>
<keyword evidence="2" id="KW-0732">Signal</keyword>
<dbReference type="InterPro" id="IPR053828">
    <property type="entry name" value="Nucleosidase_C"/>
</dbReference>
<dbReference type="GO" id="GO:0016787">
    <property type="term" value="F:hydrolase activity"/>
    <property type="evidence" value="ECO:0007669"/>
    <property type="project" value="InterPro"/>
</dbReference>
<dbReference type="OrthoDB" id="7722975at2759"/>
<dbReference type="Gene3D" id="3.90.780.10">
    <property type="entry name" value="5'-Nucleotidase, C-terminal domain"/>
    <property type="match status" value="1"/>
</dbReference>
<dbReference type="GO" id="GO:0005576">
    <property type="term" value="C:extracellular region"/>
    <property type="evidence" value="ECO:0007669"/>
    <property type="project" value="UniProtKB-ARBA"/>
</dbReference>
<dbReference type="InterPro" id="IPR004843">
    <property type="entry name" value="Calcineurin-like_PHP"/>
</dbReference>
<dbReference type="InParanoid" id="A0A2J6TKQ1"/>
<reference evidence="5 6" key="1">
    <citation type="submission" date="2016-04" db="EMBL/GenBank/DDBJ databases">
        <title>A degradative enzymes factory behind the ericoid mycorrhizal symbiosis.</title>
        <authorList>
            <consortium name="DOE Joint Genome Institute"/>
            <person name="Martino E."/>
            <person name="Morin E."/>
            <person name="Grelet G."/>
            <person name="Kuo A."/>
            <person name="Kohler A."/>
            <person name="Daghino S."/>
            <person name="Barry K."/>
            <person name="Choi C."/>
            <person name="Cichocki N."/>
            <person name="Clum A."/>
            <person name="Copeland A."/>
            <person name="Hainaut M."/>
            <person name="Haridas S."/>
            <person name="Labutti K."/>
            <person name="Lindquist E."/>
            <person name="Lipzen A."/>
            <person name="Khouja H.-R."/>
            <person name="Murat C."/>
            <person name="Ohm R."/>
            <person name="Olson A."/>
            <person name="Spatafora J."/>
            <person name="Veneault-Fourrey C."/>
            <person name="Henrissat B."/>
            <person name="Grigoriev I."/>
            <person name="Martin F."/>
            <person name="Perotto S."/>
        </authorList>
    </citation>
    <scope>NUCLEOTIDE SEQUENCE [LARGE SCALE GENOMIC DNA]</scope>
    <source>
        <strain evidence="5 6">E</strain>
    </source>
</reference>
<evidence type="ECO:0000313" key="5">
    <source>
        <dbReference type="EMBL" id="PMD63586.1"/>
    </source>
</evidence>